<gene>
    <name evidence="1" type="ORF">CTI12_AA347360</name>
</gene>
<reference evidence="1 2" key="1">
    <citation type="journal article" date="2018" name="Mol. Plant">
        <title>The genome of Artemisia annua provides insight into the evolution of Asteraceae family and artemisinin biosynthesis.</title>
        <authorList>
            <person name="Shen Q."/>
            <person name="Zhang L."/>
            <person name="Liao Z."/>
            <person name="Wang S."/>
            <person name="Yan T."/>
            <person name="Shi P."/>
            <person name="Liu M."/>
            <person name="Fu X."/>
            <person name="Pan Q."/>
            <person name="Wang Y."/>
            <person name="Lv Z."/>
            <person name="Lu X."/>
            <person name="Zhang F."/>
            <person name="Jiang W."/>
            <person name="Ma Y."/>
            <person name="Chen M."/>
            <person name="Hao X."/>
            <person name="Li L."/>
            <person name="Tang Y."/>
            <person name="Lv G."/>
            <person name="Zhou Y."/>
            <person name="Sun X."/>
            <person name="Brodelius P.E."/>
            <person name="Rose J.K.C."/>
            <person name="Tang K."/>
        </authorList>
    </citation>
    <scope>NUCLEOTIDE SEQUENCE [LARGE SCALE GENOMIC DNA]</scope>
    <source>
        <strain evidence="2">cv. Huhao1</strain>
        <tissue evidence="1">Leaf</tissue>
    </source>
</reference>
<dbReference type="AlphaFoldDB" id="A0A2U1MN99"/>
<protein>
    <submittedName>
        <fullName evidence="1">Uncharacterized protein</fullName>
    </submittedName>
</protein>
<dbReference type="PANTHER" id="PTHR37371">
    <property type="entry name" value="OS08G0180400 PROTEIN"/>
    <property type="match status" value="1"/>
</dbReference>
<name>A0A2U1MN99_ARTAN</name>
<keyword evidence="2" id="KW-1185">Reference proteome</keyword>
<comment type="caution">
    <text evidence="1">The sequence shown here is derived from an EMBL/GenBank/DDBJ whole genome shotgun (WGS) entry which is preliminary data.</text>
</comment>
<dbReference type="Proteomes" id="UP000245207">
    <property type="component" value="Unassembled WGS sequence"/>
</dbReference>
<dbReference type="PANTHER" id="PTHR37371:SF1">
    <property type="entry name" value="KINESIN-LIKE PROTEIN"/>
    <property type="match status" value="1"/>
</dbReference>
<accession>A0A2U1MN99</accession>
<proteinExistence type="predicted"/>
<sequence length="334" mass="37865">MRLPSTTAVLWSYVRWSFHFSPPRHVLLSIGLTLIRALAVGVVALPLYCESMASQPGSANERPEILPEPRHLIDFVMQTTKQTNWHSCQDYRITSDSFAMFVIRIALRSDLDDVKLALEKLTPANRCMVTLKTAFDVVGRKEFSWINISLVVGVNSNNNTQSRRSGAQNQACEQSMVEAEKDFKKMIDHISETCDTMEASYMDVIAEAQARATRSVSGESHRYNKDPLWSCINLIVAFRIDQELSTRKKLFEALEGRMQTNYSLTWTGSMDDQEGPWPRLLTYFSHTQPMQSPTTIVYVCFKEFVPHRLEGSMGDQEGPWPRLVSTIALRCGAA</sequence>
<evidence type="ECO:0000313" key="1">
    <source>
        <dbReference type="EMBL" id="PWA62708.1"/>
    </source>
</evidence>
<organism evidence="1 2">
    <name type="scientific">Artemisia annua</name>
    <name type="common">Sweet wormwood</name>
    <dbReference type="NCBI Taxonomy" id="35608"/>
    <lineage>
        <taxon>Eukaryota</taxon>
        <taxon>Viridiplantae</taxon>
        <taxon>Streptophyta</taxon>
        <taxon>Embryophyta</taxon>
        <taxon>Tracheophyta</taxon>
        <taxon>Spermatophyta</taxon>
        <taxon>Magnoliopsida</taxon>
        <taxon>eudicotyledons</taxon>
        <taxon>Gunneridae</taxon>
        <taxon>Pentapetalae</taxon>
        <taxon>asterids</taxon>
        <taxon>campanulids</taxon>
        <taxon>Asterales</taxon>
        <taxon>Asteraceae</taxon>
        <taxon>Asteroideae</taxon>
        <taxon>Anthemideae</taxon>
        <taxon>Artemisiinae</taxon>
        <taxon>Artemisia</taxon>
    </lineage>
</organism>
<dbReference type="OrthoDB" id="1730789at2759"/>
<evidence type="ECO:0000313" key="2">
    <source>
        <dbReference type="Proteomes" id="UP000245207"/>
    </source>
</evidence>
<dbReference type="EMBL" id="PKPP01004807">
    <property type="protein sequence ID" value="PWA62708.1"/>
    <property type="molecule type" value="Genomic_DNA"/>
</dbReference>